<proteinExistence type="predicted"/>
<accession>A0ABP9BSX3</accession>
<evidence type="ECO:0000313" key="2">
    <source>
        <dbReference type="Proteomes" id="UP001500187"/>
    </source>
</evidence>
<gene>
    <name evidence="1" type="ORF">GCM10023352_20060</name>
</gene>
<evidence type="ECO:0000313" key="1">
    <source>
        <dbReference type="EMBL" id="GAA4800066.1"/>
    </source>
</evidence>
<keyword evidence="2" id="KW-1185">Reference proteome</keyword>
<dbReference type="EMBL" id="BAABKP010000006">
    <property type="protein sequence ID" value="GAA4800066.1"/>
    <property type="molecule type" value="Genomic_DNA"/>
</dbReference>
<name>A0ABP9BSX3_9MICC</name>
<protein>
    <submittedName>
        <fullName evidence="1">Uncharacterized protein</fullName>
    </submittedName>
</protein>
<reference evidence="2" key="1">
    <citation type="journal article" date="2019" name="Int. J. Syst. Evol. Microbiol.">
        <title>The Global Catalogue of Microorganisms (GCM) 10K type strain sequencing project: providing services to taxonomists for standard genome sequencing and annotation.</title>
        <authorList>
            <consortium name="The Broad Institute Genomics Platform"/>
            <consortium name="The Broad Institute Genome Sequencing Center for Infectious Disease"/>
            <person name="Wu L."/>
            <person name="Ma J."/>
        </authorList>
    </citation>
    <scope>NUCLEOTIDE SEQUENCE [LARGE SCALE GENOMIC DNA]</scope>
    <source>
        <strain evidence="2">JCM 18541</strain>
    </source>
</reference>
<comment type="caution">
    <text evidence="1">The sequence shown here is derived from an EMBL/GenBank/DDBJ whole genome shotgun (WGS) entry which is preliminary data.</text>
</comment>
<dbReference type="Proteomes" id="UP001500187">
    <property type="component" value="Unassembled WGS sequence"/>
</dbReference>
<sequence length="71" mass="8142">MVGHCDDTHILLCRDDSITCLDERLQRRDQMIRVCAVKTRRRLVYNVQRVPTLQLGSQFNALRSPESSVAG</sequence>
<organism evidence="1 2">
    <name type="scientific">Rothia endophytica</name>
    <dbReference type="NCBI Taxonomy" id="1324766"/>
    <lineage>
        <taxon>Bacteria</taxon>
        <taxon>Bacillati</taxon>
        <taxon>Actinomycetota</taxon>
        <taxon>Actinomycetes</taxon>
        <taxon>Micrococcales</taxon>
        <taxon>Micrococcaceae</taxon>
        <taxon>Rothia</taxon>
    </lineage>
</organism>